<dbReference type="PROSITE" id="PS00818">
    <property type="entry name" value="DPS_1"/>
    <property type="match status" value="1"/>
</dbReference>
<dbReference type="SUPFAM" id="SSF47240">
    <property type="entry name" value="Ferritin-like"/>
    <property type="match status" value="1"/>
</dbReference>
<feature type="compositionally biased region" description="Low complexity" evidence="3">
    <location>
        <begin position="1"/>
        <end position="14"/>
    </location>
</feature>
<dbReference type="RefSeq" id="WP_353565504.1">
    <property type="nucleotide sequence ID" value="NZ_BAABRI010000002.1"/>
</dbReference>
<dbReference type="CDD" id="cd01043">
    <property type="entry name" value="DPS"/>
    <property type="match status" value="1"/>
</dbReference>
<reference evidence="5 6" key="1">
    <citation type="submission" date="2024-02" db="EMBL/GenBank/DDBJ databases">
        <title>Haloferula sargassicola NBRC 104335.</title>
        <authorList>
            <person name="Ichikawa N."/>
            <person name="Katano-Makiyama Y."/>
            <person name="Hidaka K."/>
        </authorList>
    </citation>
    <scope>NUCLEOTIDE SEQUENCE [LARGE SCALE GENOMIC DNA]</scope>
    <source>
        <strain evidence="5 6">NBRC 104335</strain>
    </source>
</reference>
<dbReference type="PANTHER" id="PTHR42932">
    <property type="entry name" value="GENERAL STRESS PROTEIN 20U"/>
    <property type="match status" value="1"/>
</dbReference>
<sequence length="175" mass="19550">MKSTPSSNKTSSKPGSKDSTAIRIGLDAKQRGKSAEILKAILANQHVLYLKTRNFHWNLVGPRFHSLHLFLEEQYQRLAKAIDETAERVRMLGEVSPGSMQEFLDEASLKECSGEAIHGLDAISVLRADHESVIRELRESIDKLSDLGDAGTEDFVTGLIQDHEQIAWMLRSHEA</sequence>
<protein>
    <submittedName>
        <fullName evidence="5">DNA protection during starvation protein</fullName>
    </submittedName>
</protein>
<gene>
    <name evidence="5" type="primary">dps</name>
    <name evidence="5" type="ORF">Hsar01_00564</name>
</gene>
<evidence type="ECO:0000313" key="5">
    <source>
        <dbReference type="EMBL" id="GAA5481355.1"/>
    </source>
</evidence>
<evidence type="ECO:0000313" key="6">
    <source>
        <dbReference type="Proteomes" id="UP001476282"/>
    </source>
</evidence>
<dbReference type="Gene3D" id="1.20.1260.10">
    <property type="match status" value="1"/>
</dbReference>
<dbReference type="InterPro" id="IPR012347">
    <property type="entry name" value="Ferritin-like"/>
</dbReference>
<dbReference type="InterPro" id="IPR002177">
    <property type="entry name" value="DPS_DNA-bd"/>
</dbReference>
<dbReference type="InterPro" id="IPR009078">
    <property type="entry name" value="Ferritin-like_SF"/>
</dbReference>
<dbReference type="PIRSF" id="PIRSF005900">
    <property type="entry name" value="Dps"/>
    <property type="match status" value="1"/>
</dbReference>
<evidence type="ECO:0000256" key="1">
    <source>
        <dbReference type="ARBA" id="ARBA00009497"/>
    </source>
</evidence>
<dbReference type="EMBL" id="BAABRI010000002">
    <property type="protein sequence ID" value="GAA5481355.1"/>
    <property type="molecule type" value="Genomic_DNA"/>
</dbReference>
<dbReference type="PANTHER" id="PTHR42932:SF3">
    <property type="entry name" value="DNA PROTECTION DURING STARVATION PROTEIN"/>
    <property type="match status" value="1"/>
</dbReference>
<evidence type="ECO:0000256" key="3">
    <source>
        <dbReference type="SAM" id="MobiDB-lite"/>
    </source>
</evidence>
<accession>A0ABP9UIL2</accession>
<dbReference type="InterPro" id="IPR023188">
    <property type="entry name" value="DPS_DNA-bd_CS"/>
</dbReference>
<evidence type="ECO:0000256" key="2">
    <source>
        <dbReference type="RuleBase" id="RU003875"/>
    </source>
</evidence>
<name>A0ABP9UIL2_9BACT</name>
<dbReference type="InterPro" id="IPR008331">
    <property type="entry name" value="Ferritin_DPS_dom"/>
</dbReference>
<comment type="caution">
    <text evidence="5">The sequence shown here is derived from an EMBL/GenBank/DDBJ whole genome shotgun (WGS) entry which is preliminary data.</text>
</comment>
<organism evidence="5 6">
    <name type="scientific">Haloferula sargassicola</name>
    <dbReference type="NCBI Taxonomy" id="490096"/>
    <lineage>
        <taxon>Bacteria</taxon>
        <taxon>Pseudomonadati</taxon>
        <taxon>Verrucomicrobiota</taxon>
        <taxon>Verrucomicrobiia</taxon>
        <taxon>Verrucomicrobiales</taxon>
        <taxon>Verrucomicrobiaceae</taxon>
        <taxon>Haloferula</taxon>
    </lineage>
</organism>
<feature type="domain" description="Ferritin/DPS" evidence="4">
    <location>
        <begin position="36"/>
        <end position="173"/>
    </location>
</feature>
<feature type="region of interest" description="Disordered" evidence="3">
    <location>
        <begin position="1"/>
        <end position="24"/>
    </location>
</feature>
<dbReference type="Pfam" id="PF00210">
    <property type="entry name" value="Ferritin"/>
    <property type="match status" value="1"/>
</dbReference>
<dbReference type="PRINTS" id="PR01346">
    <property type="entry name" value="HELNAPAPROT"/>
</dbReference>
<comment type="similarity">
    <text evidence="1 2">Belongs to the Dps family.</text>
</comment>
<proteinExistence type="inferred from homology"/>
<dbReference type="Proteomes" id="UP001476282">
    <property type="component" value="Unassembled WGS sequence"/>
</dbReference>
<evidence type="ECO:0000259" key="4">
    <source>
        <dbReference type="Pfam" id="PF00210"/>
    </source>
</evidence>
<keyword evidence="6" id="KW-1185">Reference proteome</keyword>